<dbReference type="PANTHER" id="PTHR47129:SF1">
    <property type="entry name" value="NMRA-LIKE DOMAIN-CONTAINING PROTEIN"/>
    <property type="match status" value="1"/>
</dbReference>
<dbReference type="Pfam" id="PF05368">
    <property type="entry name" value="NmrA"/>
    <property type="match status" value="1"/>
</dbReference>
<evidence type="ECO:0000259" key="1">
    <source>
        <dbReference type="Pfam" id="PF05368"/>
    </source>
</evidence>
<evidence type="ECO:0000313" key="2">
    <source>
        <dbReference type="EMBL" id="CRL23078.1"/>
    </source>
</evidence>
<dbReference type="Proteomes" id="UP000053732">
    <property type="component" value="Unassembled WGS sequence"/>
</dbReference>
<sequence length="314" mass="34275">MANKLGIFPASGGLGGSTLRHLLDQVPPNEVVLIARSPEKLSKEKAAGAIIRKADYDNTQTLDQSFEGISSLNLISYASIQNEYRFKVHKAAIDAARKSGVKHIFYSSLAFAGDGDLDTKAQVMLAHLATEKYLAQLHDQNPQFTYTVIRQGLYSESFPLYTAFFDLKAPSNEICIPHDGSAPGLAWAKQDELGEATAKLIAQHAKDPAAFPYLNKTVLLSGPRALSLNETADVFSRVLNKPIKVRQVHVDEYVKQPQVQAGLTYGGGDWAPLWATAFDGIRDGECAAVTPNLAQILGREPEQFETTIRTMLST</sequence>
<proteinExistence type="predicted"/>
<organism evidence="2 3">
    <name type="scientific">Penicillium camemberti (strain FM 013)</name>
    <dbReference type="NCBI Taxonomy" id="1429867"/>
    <lineage>
        <taxon>Eukaryota</taxon>
        <taxon>Fungi</taxon>
        <taxon>Dikarya</taxon>
        <taxon>Ascomycota</taxon>
        <taxon>Pezizomycotina</taxon>
        <taxon>Eurotiomycetes</taxon>
        <taxon>Eurotiomycetidae</taxon>
        <taxon>Eurotiales</taxon>
        <taxon>Aspergillaceae</taxon>
        <taxon>Penicillium</taxon>
    </lineage>
</organism>
<dbReference type="PANTHER" id="PTHR47129">
    <property type="entry name" value="QUINONE OXIDOREDUCTASE 2"/>
    <property type="match status" value="1"/>
</dbReference>
<keyword evidence="3" id="KW-1185">Reference proteome</keyword>
<dbReference type="InterPro" id="IPR008030">
    <property type="entry name" value="NmrA-like"/>
</dbReference>
<name>A0A0G4P9T8_PENC3</name>
<accession>A0A0G4P9T8</accession>
<dbReference type="SUPFAM" id="SSF51735">
    <property type="entry name" value="NAD(P)-binding Rossmann-fold domains"/>
    <property type="match status" value="1"/>
</dbReference>
<dbReference type="Gene3D" id="3.40.50.720">
    <property type="entry name" value="NAD(P)-binding Rossmann-like Domain"/>
    <property type="match status" value="1"/>
</dbReference>
<dbReference type="InterPro" id="IPR036291">
    <property type="entry name" value="NAD(P)-bd_dom_sf"/>
</dbReference>
<dbReference type="AlphaFoldDB" id="A0A0G4P9T8"/>
<dbReference type="EMBL" id="HG793142">
    <property type="protein sequence ID" value="CRL23078.1"/>
    <property type="molecule type" value="Genomic_DNA"/>
</dbReference>
<dbReference type="InterPro" id="IPR052718">
    <property type="entry name" value="NmrA-type_oxidoreductase"/>
</dbReference>
<protein>
    <submittedName>
        <fullName evidence="2">NAD(P)-binding domain</fullName>
    </submittedName>
</protein>
<feature type="domain" description="NmrA-like" evidence="1">
    <location>
        <begin position="3"/>
        <end position="256"/>
    </location>
</feature>
<evidence type="ECO:0000313" key="3">
    <source>
        <dbReference type="Proteomes" id="UP000053732"/>
    </source>
</evidence>
<dbReference type="STRING" id="1429867.A0A0G4P9T8"/>
<gene>
    <name evidence="2" type="ORF">PCAMFM013_S009g000018</name>
</gene>
<reference evidence="2 3" key="1">
    <citation type="journal article" date="2014" name="Nat. Commun.">
        <title>Multiple recent horizontal transfers of a large genomic region in cheese making fungi.</title>
        <authorList>
            <person name="Cheeseman K."/>
            <person name="Ropars J."/>
            <person name="Renault P."/>
            <person name="Dupont J."/>
            <person name="Gouzy J."/>
            <person name="Branca A."/>
            <person name="Abraham A.L."/>
            <person name="Ceppi M."/>
            <person name="Conseiller E."/>
            <person name="Debuchy R."/>
            <person name="Malagnac F."/>
            <person name="Goarin A."/>
            <person name="Silar P."/>
            <person name="Lacoste S."/>
            <person name="Sallet E."/>
            <person name="Bensimon A."/>
            <person name="Giraud T."/>
            <person name="Brygoo Y."/>
        </authorList>
    </citation>
    <scope>NUCLEOTIDE SEQUENCE [LARGE SCALE GENOMIC DNA]</scope>
    <source>
        <strain evidence="3">FM 013</strain>
    </source>
</reference>
<dbReference type="Gene3D" id="3.90.25.10">
    <property type="entry name" value="UDP-galactose 4-epimerase, domain 1"/>
    <property type="match status" value="1"/>
</dbReference>